<dbReference type="InterPro" id="IPR015421">
    <property type="entry name" value="PyrdxlP-dep_Trfase_major"/>
</dbReference>
<feature type="domain" description="Aromatic amino acid beta-eliminating lyase/threonine aldolase" evidence="4">
    <location>
        <begin position="25"/>
        <end position="287"/>
    </location>
</feature>
<proteinExistence type="inferred from homology"/>
<dbReference type="GO" id="GO:0016829">
    <property type="term" value="F:lyase activity"/>
    <property type="evidence" value="ECO:0007669"/>
    <property type="project" value="InterPro"/>
</dbReference>
<evidence type="ECO:0000259" key="4">
    <source>
        <dbReference type="Pfam" id="PF01212"/>
    </source>
</evidence>
<evidence type="ECO:0000256" key="3">
    <source>
        <dbReference type="ARBA" id="ARBA00022898"/>
    </source>
</evidence>
<dbReference type="Gene3D" id="3.90.1150.10">
    <property type="entry name" value="Aspartate Aminotransferase, domain 1"/>
    <property type="match status" value="1"/>
</dbReference>
<evidence type="ECO:0000313" key="6">
    <source>
        <dbReference type="Proteomes" id="UP000677305"/>
    </source>
</evidence>
<dbReference type="KEGG" id="vgu:HYG85_04165"/>
<dbReference type="PANTHER" id="PTHR48097:SF5">
    <property type="entry name" value="LOW SPECIFICITY L-THREONINE ALDOLASE"/>
    <property type="match status" value="1"/>
</dbReference>
<dbReference type="SUPFAM" id="SSF53383">
    <property type="entry name" value="PLP-dependent transferases"/>
    <property type="match status" value="1"/>
</dbReference>
<sequence>MYSFKDDYSEGAHYKILEALVSTNLVQEDGYSMDSHCKRAIELLKEATDDYSIDVHFISGGTQTNLLTISSCLRPHEACISAKTGHIATHEAGAIEATGHKIITIENSQGKLSPDSIQHVLKKYSFEYAVKPRVVYISNPTELGTIYTKEELKTLYKFCKSNGLLLYLDGARLSSALVVPEAHLSLKDINKYTDAFFFGGTKNGALLGEALIFSNDDFKLDFRYMLKQKGAMLAKGRILGIQFETLLEENLYLDIAKHGRNLAQKVQSNLKAIGFKLLVESPTNQIFPIFSNNMIENLRKDFAFHTWSFIDQENSCIRLVFSWATPIEKVDEFLNRVNQLKEKGL</sequence>
<dbReference type="InterPro" id="IPR015422">
    <property type="entry name" value="PyrdxlP-dep_Trfase_small"/>
</dbReference>
<name>A0A8J8SB85_9FIRM</name>
<keyword evidence="5" id="KW-0808">Transferase</keyword>
<reference evidence="5 6" key="1">
    <citation type="submission" date="2020-07" db="EMBL/GenBank/DDBJ databases">
        <title>Vallitalea guaymasensis genome.</title>
        <authorList>
            <person name="Postec A."/>
        </authorList>
    </citation>
    <scope>NUCLEOTIDE SEQUENCE [LARGE SCALE GENOMIC DNA]</scope>
    <source>
        <strain evidence="5 6">Ra1766G1</strain>
    </source>
</reference>
<dbReference type="Proteomes" id="UP000677305">
    <property type="component" value="Chromosome"/>
</dbReference>
<dbReference type="GO" id="GO:0008483">
    <property type="term" value="F:transaminase activity"/>
    <property type="evidence" value="ECO:0007669"/>
    <property type="project" value="UniProtKB-KW"/>
</dbReference>
<dbReference type="GO" id="GO:0006520">
    <property type="term" value="P:amino acid metabolic process"/>
    <property type="evidence" value="ECO:0007669"/>
    <property type="project" value="InterPro"/>
</dbReference>
<evidence type="ECO:0000256" key="1">
    <source>
        <dbReference type="ARBA" id="ARBA00001933"/>
    </source>
</evidence>
<gene>
    <name evidence="5" type="ORF">HYG85_04165</name>
</gene>
<comment type="similarity">
    <text evidence="2">Belongs to the threonine aldolase family.</text>
</comment>
<evidence type="ECO:0000256" key="2">
    <source>
        <dbReference type="ARBA" id="ARBA00006966"/>
    </source>
</evidence>
<evidence type="ECO:0000313" key="5">
    <source>
        <dbReference type="EMBL" id="QUH28150.1"/>
    </source>
</evidence>
<dbReference type="Pfam" id="PF01212">
    <property type="entry name" value="Beta_elim_lyase"/>
    <property type="match status" value="1"/>
</dbReference>
<keyword evidence="6" id="KW-1185">Reference proteome</keyword>
<dbReference type="Gene3D" id="3.40.640.10">
    <property type="entry name" value="Type I PLP-dependent aspartate aminotransferase-like (Major domain)"/>
    <property type="match status" value="1"/>
</dbReference>
<dbReference type="PANTHER" id="PTHR48097">
    <property type="entry name" value="L-THREONINE ALDOLASE-RELATED"/>
    <property type="match status" value="1"/>
</dbReference>
<dbReference type="EMBL" id="CP058561">
    <property type="protein sequence ID" value="QUH28150.1"/>
    <property type="molecule type" value="Genomic_DNA"/>
</dbReference>
<accession>A0A8J8SB85</accession>
<dbReference type="InterPro" id="IPR001597">
    <property type="entry name" value="ArAA_b-elim_lyase/Thr_aldolase"/>
</dbReference>
<keyword evidence="5" id="KW-0032">Aminotransferase</keyword>
<dbReference type="InterPro" id="IPR015424">
    <property type="entry name" value="PyrdxlP-dep_Trfase"/>
</dbReference>
<dbReference type="RefSeq" id="WP_212692414.1">
    <property type="nucleotide sequence ID" value="NZ_CP058561.1"/>
</dbReference>
<protein>
    <submittedName>
        <fullName evidence="5">Aminotransferase class V-fold PLP-dependent enzyme</fullName>
    </submittedName>
</protein>
<dbReference type="AlphaFoldDB" id="A0A8J8SB85"/>
<comment type="cofactor">
    <cofactor evidence="1">
        <name>pyridoxal 5'-phosphate</name>
        <dbReference type="ChEBI" id="CHEBI:597326"/>
    </cofactor>
</comment>
<organism evidence="5 6">
    <name type="scientific">Vallitalea guaymasensis</name>
    <dbReference type="NCBI Taxonomy" id="1185412"/>
    <lineage>
        <taxon>Bacteria</taxon>
        <taxon>Bacillati</taxon>
        <taxon>Bacillota</taxon>
        <taxon>Clostridia</taxon>
        <taxon>Lachnospirales</taxon>
        <taxon>Vallitaleaceae</taxon>
        <taxon>Vallitalea</taxon>
    </lineage>
</organism>
<keyword evidence="3" id="KW-0663">Pyridoxal phosphate</keyword>